<organism evidence="1 2">
    <name type="scientific">Cetraspora pellucida</name>
    <dbReference type="NCBI Taxonomy" id="1433469"/>
    <lineage>
        <taxon>Eukaryota</taxon>
        <taxon>Fungi</taxon>
        <taxon>Fungi incertae sedis</taxon>
        <taxon>Mucoromycota</taxon>
        <taxon>Glomeromycotina</taxon>
        <taxon>Glomeromycetes</taxon>
        <taxon>Diversisporales</taxon>
        <taxon>Gigasporaceae</taxon>
        <taxon>Cetraspora</taxon>
    </lineage>
</organism>
<reference evidence="1" key="1">
    <citation type="submission" date="2021-06" db="EMBL/GenBank/DDBJ databases">
        <authorList>
            <person name="Kallberg Y."/>
            <person name="Tangrot J."/>
            <person name="Rosling A."/>
        </authorList>
    </citation>
    <scope>NUCLEOTIDE SEQUENCE</scope>
    <source>
        <strain evidence="1">28 12/20/2015</strain>
    </source>
</reference>
<protein>
    <submittedName>
        <fullName evidence="1">9196_t:CDS:1</fullName>
    </submittedName>
</protein>
<dbReference type="Proteomes" id="UP000789366">
    <property type="component" value="Unassembled WGS sequence"/>
</dbReference>
<name>A0ACA9KNB2_9GLOM</name>
<comment type="caution">
    <text evidence="1">The sequence shown here is derived from an EMBL/GenBank/DDBJ whole genome shotgun (WGS) entry which is preliminary data.</text>
</comment>
<accession>A0ACA9KNB2</accession>
<evidence type="ECO:0000313" key="2">
    <source>
        <dbReference type="Proteomes" id="UP000789366"/>
    </source>
</evidence>
<gene>
    <name evidence="1" type="ORF">SPELUC_LOCUS2249</name>
</gene>
<keyword evidence="2" id="KW-1185">Reference proteome</keyword>
<sequence length="94" mass="11520">MNKSSRLERECNELREKIRELEKESWEMERSKLKTFLAKNHTEHEIIYNQLLTEKKPTKKDKLREYIEMKSKEDIFANYGEAIKDKEREKEAQE</sequence>
<dbReference type="EMBL" id="CAJVPW010001429">
    <property type="protein sequence ID" value="CAG8483901.1"/>
    <property type="molecule type" value="Genomic_DNA"/>
</dbReference>
<evidence type="ECO:0000313" key="1">
    <source>
        <dbReference type="EMBL" id="CAG8483901.1"/>
    </source>
</evidence>
<proteinExistence type="predicted"/>